<dbReference type="EMBL" id="BGZK01000807">
    <property type="protein sequence ID" value="GBP61216.1"/>
    <property type="molecule type" value="Genomic_DNA"/>
</dbReference>
<keyword evidence="3" id="KW-1185">Reference proteome</keyword>
<protein>
    <submittedName>
        <fullName evidence="2">Uncharacterized protein</fullName>
    </submittedName>
</protein>
<accession>A0A4C1XBJ4</accession>
<evidence type="ECO:0000313" key="2">
    <source>
        <dbReference type="EMBL" id="GBP61216.1"/>
    </source>
</evidence>
<feature type="chain" id="PRO_5020024246" evidence="1">
    <location>
        <begin position="27"/>
        <end position="86"/>
    </location>
</feature>
<proteinExistence type="predicted"/>
<keyword evidence="1" id="KW-0732">Signal</keyword>
<feature type="signal peptide" evidence="1">
    <location>
        <begin position="1"/>
        <end position="26"/>
    </location>
</feature>
<sequence>MRELIFWVTLLCVCATFLFCAGEALPKDEHLASAEEVFAPEVTRTEDQEKKDGRVLSVSVALALVGKPAKVEVGISHSGFCTSQRV</sequence>
<name>A0A4C1XBJ4_EUMVA</name>
<evidence type="ECO:0000256" key="1">
    <source>
        <dbReference type="SAM" id="SignalP"/>
    </source>
</evidence>
<dbReference type="Proteomes" id="UP000299102">
    <property type="component" value="Unassembled WGS sequence"/>
</dbReference>
<evidence type="ECO:0000313" key="3">
    <source>
        <dbReference type="Proteomes" id="UP000299102"/>
    </source>
</evidence>
<comment type="caution">
    <text evidence="2">The sequence shown here is derived from an EMBL/GenBank/DDBJ whole genome shotgun (WGS) entry which is preliminary data.</text>
</comment>
<organism evidence="2 3">
    <name type="scientific">Eumeta variegata</name>
    <name type="common">Bagworm moth</name>
    <name type="synonym">Eumeta japonica</name>
    <dbReference type="NCBI Taxonomy" id="151549"/>
    <lineage>
        <taxon>Eukaryota</taxon>
        <taxon>Metazoa</taxon>
        <taxon>Ecdysozoa</taxon>
        <taxon>Arthropoda</taxon>
        <taxon>Hexapoda</taxon>
        <taxon>Insecta</taxon>
        <taxon>Pterygota</taxon>
        <taxon>Neoptera</taxon>
        <taxon>Endopterygota</taxon>
        <taxon>Lepidoptera</taxon>
        <taxon>Glossata</taxon>
        <taxon>Ditrysia</taxon>
        <taxon>Tineoidea</taxon>
        <taxon>Psychidae</taxon>
        <taxon>Oiketicinae</taxon>
        <taxon>Eumeta</taxon>
    </lineage>
</organism>
<dbReference type="AlphaFoldDB" id="A0A4C1XBJ4"/>
<gene>
    <name evidence="2" type="ORF">EVAR_37482_1</name>
</gene>
<reference evidence="2 3" key="1">
    <citation type="journal article" date="2019" name="Commun. Biol.">
        <title>The bagworm genome reveals a unique fibroin gene that provides high tensile strength.</title>
        <authorList>
            <person name="Kono N."/>
            <person name="Nakamura H."/>
            <person name="Ohtoshi R."/>
            <person name="Tomita M."/>
            <person name="Numata K."/>
            <person name="Arakawa K."/>
        </authorList>
    </citation>
    <scope>NUCLEOTIDE SEQUENCE [LARGE SCALE GENOMIC DNA]</scope>
</reference>